<dbReference type="Pfam" id="PF13244">
    <property type="entry name" value="MbhD"/>
    <property type="match status" value="1"/>
</dbReference>
<evidence type="ECO:0000313" key="12">
    <source>
        <dbReference type="Proteomes" id="UP000278855"/>
    </source>
</evidence>
<dbReference type="GO" id="GO:0005886">
    <property type="term" value="C:plasma membrane"/>
    <property type="evidence" value="ECO:0007669"/>
    <property type="project" value="UniProtKB-SubCell"/>
</dbReference>
<feature type="transmembrane region" description="Helical" evidence="7">
    <location>
        <begin position="43"/>
        <end position="63"/>
    </location>
</feature>
<dbReference type="InterPro" id="IPR025383">
    <property type="entry name" value="MrpA_C/MbhD"/>
</dbReference>
<protein>
    <submittedName>
        <fullName evidence="10">DUF4040 domain-containing protein</fullName>
    </submittedName>
</protein>
<gene>
    <name evidence="10" type="ORF">EGC77_18990</name>
    <name evidence="9" type="ORF">EGC80_11985</name>
</gene>
<evidence type="ECO:0000256" key="4">
    <source>
        <dbReference type="ARBA" id="ARBA00022989"/>
    </source>
</evidence>
<evidence type="ECO:0000256" key="5">
    <source>
        <dbReference type="ARBA" id="ARBA00023136"/>
    </source>
</evidence>
<dbReference type="Proteomes" id="UP000273778">
    <property type="component" value="Chromosome"/>
</dbReference>
<keyword evidence="11" id="KW-1185">Reference proteome</keyword>
<evidence type="ECO:0000256" key="1">
    <source>
        <dbReference type="ARBA" id="ARBA00004651"/>
    </source>
</evidence>
<comment type="subcellular location">
    <subcellularLocation>
        <location evidence="1">Cell membrane</location>
        <topology evidence="1">Multi-pass membrane protein</topology>
    </subcellularLocation>
</comment>
<feature type="domain" description="MrpA C-terminal/MbhD" evidence="8">
    <location>
        <begin position="4"/>
        <end position="66"/>
    </location>
</feature>
<sequence>MSLFYLAWQALASPDMFKSIVLFINFGLLMALAWVRLNAPDLALAEAAIGAGLTGALLLAAFARLKDPCVDVSDGEEGQKIIPHNSIEGETNGE</sequence>
<keyword evidence="4 7" id="KW-1133">Transmembrane helix</keyword>
<evidence type="ECO:0000313" key="10">
    <source>
        <dbReference type="EMBL" id="RPA23338.1"/>
    </source>
</evidence>
<dbReference type="EMBL" id="RKKB01000018">
    <property type="protein sequence ID" value="RPA23338.1"/>
    <property type="molecule type" value="Genomic_DNA"/>
</dbReference>
<keyword evidence="3 7" id="KW-0812">Transmembrane</keyword>
<reference evidence="9 11" key="1">
    <citation type="submission" date="2018-11" db="EMBL/GenBank/DDBJ databases">
        <title>Shewanella sp. M2.</title>
        <authorList>
            <person name="Hwang Y.J."/>
            <person name="Hwang C.Y."/>
        </authorList>
    </citation>
    <scope>NUCLEOTIDE SEQUENCE [LARGE SCALE GENOMIC DNA]</scope>
    <source>
        <strain evidence="9 11">M2</strain>
    </source>
</reference>
<reference evidence="10" key="3">
    <citation type="submission" date="2018-11" db="EMBL/GenBank/DDBJ databases">
        <authorList>
            <person name="Hwang Y.J."/>
            <person name="Hwang C.Y."/>
        </authorList>
    </citation>
    <scope>NUCLEOTIDE SEQUENCE</scope>
    <source>
        <strain evidence="10">R106</strain>
    </source>
</reference>
<keyword evidence="5 7" id="KW-0472">Membrane</keyword>
<dbReference type="Proteomes" id="UP000278855">
    <property type="component" value="Unassembled WGS sequence"/>
</dbReference>
<dbReference type="EMBL" id="CP034073">
    <property type="protein sequence ID" value="AZG37472.1"/>
    <property type="molecule type" value="Genomic_DNA"/>
</dbReference>
<proteinExistence type="predicted"/>
<evidence type="ECO:0000256" key="3">
    <source>
        <dbReference type="ARBA" id="ARBA00022692"/>
    </source>
</evidence>
<evidence type="ECO:0000256" key="6">
    <source>
        <dbReference type="SAM" id="MobiDB-lite"/>
    </source>
</evidence>
<evidence type="ECO:0000313" key="11">
    <source>
        <dbReference type="Proteomes" id="UP000273778"/>
    </source>
</evidence>
<evidence type="ECO:0000256" key="7">
    <source>
        <dbReference type="SAM" id="Phobius"/>
    </source>
</evidence>
<name>A0A3N4DHI1_9GAMM</name>
<dbReference type="OrthoDB" id="5797393at2"/>
<reference evidence="12" key="2">
    <citation type="submission" date="2018-11" db="EMBL/GenBank/DDBJ databases">
        <title>Shewanella sp. R106.</title>
        <authorList>
            <person name="Hwang Y.J."/>
            <person name="Hwang C.Y."/>
        </authorList>
    </citation>
    <scope>NUCLEOTIDE SEQUENCE [LARGE SCALE GENOMIC DNA]</scope>
    <source>
        <strain evidence="12">R106</strain>
    </source>
</reference>
<dbReference type="AlphaFoldDB" id="A0A3N4DHI1"/>
<evidence type="ECO:0000313" key="9">
    <source>
        <dbReference type="EMBL" id="AZG37472.1"/>
    </source>
</evidence>
<feature type="region of interest" description="Disordered" evidence="6">
    <location>
        <begin position="73"/>
        <end position="94"/>
    </location>
</feature>
<accession>A0A3N4DHI1</accession>
<organism evidence="10 12">
    <name type="scientific">Shewanella psychromarinicola</name>
    <dbReference type="NCBI Taxonomy" id="2487742"/>
    <lineage>
        <taxon>Bacteria</taxon>
        <taxon>Pseudomonadati</taxon>
        <taxon>Pseudomonadota</taxon>
        <taxon>Gammaproteobacteria</taxon>
        <taxon>Alteromonadales</taxon>
        <taxon>Shewanellaceae</taxon>
        <taxon>Shewanella</taxon>
    </lineage>
</organism>
<feature type="transmembrane region" description="Helical" evidence="7">
    <location>
        <begin position="20"/>
        <end position="37"/>
    </location>
</feature>
<keyword evidence="2" id="KW-1003">Cell membrane</keyword>
<evidence type="ECO:0000259" key="8">
    <source>
        <dbReference type="Pfam" id="PF13244"/>
    </source>
</evidence>
<dbReference type="KEGG" id="spsr:EGC80_11985"/>
<evidence type="ECO:0000256" key="2">
    <source>
        <dbReference type="ARBA" id="ARBA00022475"/>
    </source>
</evidence>